<dbReference type="GeneTree" id="ENSGT01150000286916"/>
<dbReference type="Proteomes" id="UP000002281">
    <property type="component" value="Chromosome 24"/>
</dbReference>
<keyword evidence="1" id="KW-0812">Transmembrane</keyword>
<dbReference type="Ensembl" id="ENSECAT00000118364.1">
    <property type="protein sequence ID" value="ENSECAP00000069275.1"/>
    <property type="gene ID" value="ENSECAG00000048676.1"/>
</dbReference>
<evidence type="ECO:0000313" key="2">
    <source>
        <dbReference type="Ensembl" id="ENSECAP00000069275.1"/>
    </source>
</evidence>
<name>A0A9L0RZL1_HORSE</name>
<reference evidence="2 3" key="1">
    <citation type="journal article" date="2009" name="Science">
        <title>Genome sequence, comparative analysis, and population genetics of the domestic horse.</title>
        <authorList>
            <consortium name="Broad Institute Genome Sequencing Platform"/>
            <consortium name="Broad Institute Whole Genome Assembly Team"/>
            <person name="Wade C.M."/>
            <person name="Giulotto E."/>
            <person name="Sigurdsson S."/>
            <person name="Zoli M."/>
            <person name="Gnerre S."/>
            <person name="Imsland F."/>
            <person name="Lear T.L."/>
            <person name="Adelson D.L."/>
            <person name="Bailey E."/>
            <person name="Bellone R.R."/>
            <person name="Bloecker H."/>
            <person name="Distl O."/>
            <person name="Edgar R.C."/>
            <person name="Garber M."/>
            <person name="Leeb T."/>
            <person name="Mauceli E."/>
            <person name="MacLeod J.N."/>
            <person name="Penedo M.C.T."/>
            <person name="Raison J.M."/>
            <person name="Sharpe T."/>
            <person name="Vogel J."/>
            <person name="Andersson L."/>
            <person name="Antczak D.F."/>
            <person name="Biagi T."/>
            <person name="Binns M.M."/>
            <person name="Chowdhary B.P."/>
            <person name="Coleman S.J."/>
            <person name="Della Valle G."/>
            <person name="Fryc S."/>
            <person name="Guerin G."/>
            <person name="Hasegawa T."/>
            <person name="Hill E.W."/>
            <person name="Jurka J."/>
            <person name="Kiialainen A."/>
            <person name="Lindgren G."/>
            <person name="Liu J."/>
            <person name="Magnani E."/>
            <person name="Mickelson J.R."/>
            <person name="Murray J."/>
            <person name="Nergadze S.G."/>
            <person name="Onofrio R."/>
            <person name="Pedroni S."/>
            <person name="Piras M.F."/>
            <person name="Raudsepp T."/>
            <person name="Rocchi M."/>
            <person name="Roeed K.H."/>
            <person name="Ryder O.A."/>
            <person name="Searle S."/>
            <person name="Skow L."/>
            <person name="Swinburne J.E."/>
            <person name="Syvaenen A.C."/>
            <person name="Tozaki T."/>
            <person name="Valberg S.J."/>
            <person name="Vaudin M."/>
            <person name="White J.R."/>
            <person name="Zody M.C."/>
            <person name="Lander E.S."/>
            <person name="Lindblad-Toh K."/>
        </authorList>
    </citation>
    <scope>NUCLEOTIDE SEQUENCE [LARGE SCALE GENOMIC DNA]</scope>
    <source>
        <strain evidence="2 3">Thoroughbred</strain>
    </source>
</reference>
<proteinExistence type="predicted"/>
<organism evidence="2 3">
    <name type="scientific">Equus caballus</name>
    <name type="common">Horse</name>
    <dbReference type="NCBI Taxonomy" id="9796"/>
    <lineage>
        <taxon>Eukaryota</taxon>
        <taxon>Metazoa</taxon>
        <taxon>Chordata</taxon>
        <taxon>Craniata</taxon>
        <taxon>Vertebrata</taxon>
        <taxon>Euteleostomi</taxon>
        <taxon>Mammalia</taxon>
        <taxon>Eutheria</taxon>
        <taxon>Laurasiatheria</taxon>
        <taxon>Perissodactyla</taxon>
        <taxon>Equidae</taxon>
        <taxon>Equus</taxon>
    </lineage>
</organism>
<keyword evidence="1" id="KW-0472">Membrane</keyword>
<accession>A0A9L0RZL1</accession>
<reference evidence="2" key="2">
    <citation type="submission" date="2025-08" db="UniProtKB">
        <authorList>
            <consortium name="Ensembl"/>
        </authorList>
    </citation>
    <scope>IDENTIFICATION</scope>
    <source>
        <strain evidence="2">Thoroughbred</strain>
    </source>
</reference>
<protein>
    <submittedName>
        <fullName evidence="2">Uncharacterized protein</fullName>
    </submittedName>
</protein>
<evidence type="ECO:0000256" key="1">
    <source>
        <dbReference type="SAM" id="Phobius"/>
    </source>
</evidence>
<dbReference type="AlphaFoldDB" id="A0A9L0RZL1"/>
<sequence length="190" mass="22089">EYDLFTFLTSLYRNNSSRRNRLVIFCTGPRSFRHIFSLSLTPTPSVIIADPHLTLLFFVNFYICINQIISSLIIILKIHGSQKLKNRRHTDGEQVHEKVLNITNNHGNTNQNHNETSPKPVGIAITKKTKSKKHWQGCGEKGSLVHCWLEYNLVQPLWKIVWRFLQKLKIQLPYDPAIPPLGICLKKRRH</sequence>
<feature type="transmembrane region" description="Helical" evidence="1">
    <location>
        <begin position="55"/>
        <end position="78"/>
    </location>
</feature>
<keyword evidence="3" id="KW-1185">Reference proteome</keyword>
<keyword evidence="1" id="KW-1133">Transmembrane helix</keyword>
<reference evidence="2" key="3">
    <citation type="submission" date="2025-09" db="UniProtKB">
        <authorList>
            <consortium name="Ensembl"/>
        </authorList>
    </citation>
    <scope>IDENTIFICATION</scope>
    <source>
        <strain evidence="2">Thoroughbred</strain>
    </source>
</reference>
<evidence type="ECO:0000313" key="3">
    <source>
        <dbReference type="Proteomes" id="UP000002281"/>
    </source>
</evidence>